<dbReference type="Proteomes" id="UP000202420">
    <property type="component" value="Segment"/>
</dbReference>
<evidence type="ECO:0000313" key="1">
    <source>
        <dbReference type="EMBL" id="ABT16931.1"/>
    </source>
</evidence>
<dbReference type="RefSeq" id="YP_001427278.1">
    <property type="nucleotide sequence ID" value="NC_008724.1"/>
</dbReference>
<dbReference type="GeneID" id="5470300"/>
<dbReference type="KEGG" id="vg:5470300"/>
<accession>A7KA57</accession>
<organism evidence="1 2">
    <name type="scientific">Chlorovirus heliozoae</name>
    <dbReference type="NCBI Taxonomy" id="322019"/>
    <lineage>
        <taxon>Viruses</taxon>
        <taxon>Varidnaviria</taxon>
        <taxon>Bamfordvirae</taxon>
        <taxon>Nucleocytoviricota</taxon>
        <taxon>Megaviricetes</taxon>
        <taxon>Algavirales</taxon>
        <taxon>Phycodnaviridae</taxon>
        <taxon>Chlorovirus</taxon>
    </lineage>
</organism>
<dbReference type="EMBL" id="EF101928">
    <property type="protein sequence ID" value="ABT16931.1"/>
    <property type="molecule type" value="Genomic_DNA"/>
</dbReference>
<proteinExistence type="predicted"/>
<gene>
    <name evidence="1" type="primary">z797R</name>
    <name evidence="1" type="ORF">ATCV1_z797R</name>
</gene>
<name>A7KA57_9PHYC</name>
<evidence type="ECO:0000313" key="2">
    <source>
        <dbReference type="Proteomes" id="UP000202420"/>
    </source>
</evidence>
<sequence>MSCRILAATRASETEHCPCRQLGTGLDLAPPSSSLAAVCKTKSYPPGPSGPCPSAAVMAIVCQQYSLMASEVQLAHCNSSCC</sequence>
<protein>
    <submittedName>
        <fullName evidence="1">Uncharacterized protein z797R</fullName>
    </submittedName>
</protein>
<keyword evidence="2" id="KW-1185">Reference proteome</keyword>
<reference evidence="1 2" key="1">
    <citation type="submission" date="2006-09" db="EMBL/GenBank/DDBJ databases">
        <title>Sequence and annotation of the 288-kb ATCV-1 virus that infects an endosymbiotic Chlorella strain of the heliozoon Acanthocystis turfacea.</title>
        <authorList>
            <person name="Fitzgerald L.A."/>
            <person name="Graves M.V."/>
            <person name="Li X."/>
            <person name="Pfitzner A.J.P."/>
            <person name="Hartigan J."/>
            <person name="Van Etten J.L."/>
        </authorList>
    </citation>
    <scope>NUCLEOTIDE SEQUENCE [LARGE SCALE GENOMIC DNA]</scope>
    <source>
        <strain evidence="1 2">ATCV-1</strain>
    </source>
</reference>